<accession>G3AAL7</accession>
<protein>
    <submittedName>
        <fullName evidence="1">Uncharacterized protein</fullName>
    </submittedName>
</protein>
<reference evidence="1" key="2">
    <citation type="submission" date="2011-04" db="EMBL/GenBank/DDBJ databases">
        <authorList>
            <person name="Genoscope - CEA"/>
        </authorList>
    </citation>
    <scope>NUCLEOTIDE SEQUENCE</scope>
    <source>
        <strain evidence="1">R24</strain>
    </source>
</reference>
<dbReference type="EMBL" id="FR854092">
    <property type="protein sequence ID" value="CCA87422.1"/>
    <property type="molecule type" value="Genomic_DNA"/>
</dbReference>
<name>G3AAL7_9RALS</name>
<dbReference type="AlphaFoldDB" id="G3AAL7"/>
<evidence type="ECO:0000313" key="1">
    <source>
        <dbReference type="EMBL" id="CCA87422.1"/>
    </source>
</evidence>
<organism evidence="1">
    <name type="scientific">Ralstonia syzygii R24</name>
    <dbReference type="NCBI Taxonomy" id="907261"/>
    <lineage>
        <taxon>Bacteria</taxon>
        <taxon>Pseudomonadati</taxon>
        <taxon>Pseudomonadota</taxon>
        <taxon>Betaproteobacteria</taxon>
        <taxon>Burkholderiales</taxon>
        <taxon>Burkholderiaceae</taxon>
        <taxon>Ralstonia</taxon>
        <taxon>Ralstonia solanacearum species complex</taxon>
    </lineage>
</organism>
<proteinExistence type="predicted"/>
<reference evidence="1" key="1">
    <citation type="journal article" date="2011" name="PLoS ONE">
        <title>Ralstonia syzygii, the Blood Disease Bacterium and some Asian R. solanacearum strains form a single genomic species despite divergent lifestyles.</title>
        <authorList>
            <person name="Remenant B."/>
            <person name="de Cambiaire J.C."/>
            <person name="Cellier G."/>
            <person name="Jacobs J.M."/>
            <person name="Mangenot S."/>
            <person name="Barbe V."/>
            <person name="Lajus A."/>
            <person name="Vallenet D."/>
            <person name="Medigue C."/>
            <person name="Fegan M."/>
            <person name="Allen C."/>
            <person name="Prior P."/>
        </authorList>
    </citation>
    <scope>NUCLEOTIDE SEQUENCE</scope>
    <source>
        <strain evidence="1">R24</strain>
    </source>
</reference>
<sequence length="25" mass="2849">MRLESYRSKVVVVWGLSCPQPNAKT</sequence>
<gene>
    <name evidence="1" type="ORF">RALSY_mp30756</name>
</gene>